<accession>A0A9E7FRI9</accession>
<sequence>ASRRGKIHAEGALQSFPQQTDVGPFCFALSRRPDLRSQSTVRTDATPAAARQTLIICRGRYHRRTRRQPLFVKKKRNRGVI</sequence>
<dbReference type="EMBL" id="CP097507">
    <property type="protein sequence ID" value="URE00866.1"/>
    <property type="molecule type" value="Genomic_DNA"/>
</dbReference>
<protein>
    <submittedName>
        <fullName evidence="1">Uncharacterized protein</fullName>
    </submittedName>
</protein>
<dbReference type="Proteomes" id="UP001055439">
    <property type="component" value="Chromosome 5"/>
</dbReference>
<name>A0A9E7FRI9_9LILI</name>
<reference evidence="1" key="1">
    <citation type="submission" date="2022-05" db="EMBL/GenBank/DDBJ databases">
        <title>The Musa troglodytarum L. genome provides insights into the mechanism of non-climacteric behaviour and enrichment of carotenoids.</title>
        <authorList>
            <person name="Wang J."/>
        </authorList>
    </citation>
    <scope>NUCLEOTIDE SEQUENCE</scope>
    <source>
        <tissue evidence="1">Leaf</tissue>
    </source>
</reference>
<gene>
    <name evidence="1" type="ORF">MUK42_19696</name>
</gene>
<dbReference type="AlphaFoldDB" id="A0A9E7FRI9"/>
<evidence type="ECO:0000313" key="2">
    <source>
        <dbReference type="Proteomes" id="UP001055439"/>
    </source>
</evidence>
<evidence type="ECO:0000313" key="1">
    <source>
        <dbReference type="EMBL" id="URE00866.1"/>
    </source>
</evidence>
<keyword evidence="2" id="KW-1185">Reference proteome</keyword>
<proteinExistence type="predicted"/>
<organism evidence="1 2">
    <name type="scientific">Musa troglodytarum</name>
    <name type="common">fe'i banana</name>
    <dbReference type="NCBI Taxonomy" id="320322"/>
    <lineage>
        <taxon>Eukaryota</taxon>
        <taxon>Viridiplantae</taxon>
        <taxon>Streptophyta</taxon>
        <taxon>Embryophyta</taxon>
        <taxon>Tracheophyta</taxon>
        <taxon>Spermatophyta</taxon>
        <taxon>Magnoliopsida</taxon>
        <taxon>Liliopsida</taxon>
        <taxon>Zingiberales</taxon>
        <taxon>Musaceae</taxon>
        <taxon>Musa</taxon>
    </lineage>
</organism>
<feature type="non-terminal residue" evidence="1">
    <location>
        <position position="1"/>
    </location>
</feature>